<feature type="transmembrane region" description="Helical" evidence="8">
    <location>
        <begin position="254"/>
        <end position="276"/>
    </location>
</feature>
<dbReference type="InterPro" id="IPR020846">
    <property type="entry name" value="MFS_dom"/>
</dbReference>
<dbReference type="PRINTS" id="PR00171">
    <property type="entry name" value="SUGRTRNSPORT"/>
</dbReference>
<name>A0A0A8J7F7_NILLU</name>
<organism evidence="10">
    <name type="scientific">Nilaparvata lugens</name>
    <name type="common">Brown planthopper</name>
    <dbReference type="NCBI Taxonomy" id="108931"/>
    <lineage>
        <taxon>Eukaryota</taxon>
        <taxon>Metazoa</taxon>
        <taxon>Ecdysozoa</taxon>
        <taxon>Arthropoda</taxon>
        <taxon>Hexapoda</taxon>
        <taxon>Insecta</taxon>
        <taxon>Pterygota</taxon>
        <taxon>Neoptera</taxon>
        <taxon>Paraneoptera</taxon>
        <taxon>Hemiptera</taxon>
        <taxon>Auchenorrhyncha</taxon>
        <taxon>Fulgoroidea</taxon>
        <taxon>Delphacidae</taxon>
        <taxon>Delphacinae</taxon>
        <taxon>Nilaparvata</taxon>
    </lineage>
</organism>
<evidence type="ECO:0000256" key="3">
    <source>
        <dbReference type="ARBA" id="ARBA00022475"/>
    </source>
</evidence>
<sequence length="470" mass="52665">MKHKTLKHLQNQYFSATSACLTGVLCGSCLMWVTPILPKLQGQDAIVLMTTTEISWLVSIFELGSLISAVPSGVAANYWGRKTVLLSGFPFIIGSWALILFLQTVIGFYIARLLQGMAIGITGTVINIYVSEICSANVRGGFTASIQTLFYLGVFFQYITGSYLSYNLNIYINVVVTNALYLFIFLFEPESPYFLMAIKKPEAARNNIELLRGSNATVEDIDKEFMQVKESVEMETRSQGKWTDLVATSADRRVLLITQTLVAVRLMSGTMVISSYLNAILNLTIDNKEPINSHDYLVIFSSVTFVTIVLTTFLVDTIGRRPLLLTSLVGCTVVHFSLSLFYFCFFNPDYCPTSFTPSHNHLPPILLVAYAFFFSIGAGPVTQTLQSELFPSHTRCYGSVISVLNLTLTGLFTLRSYQIIVDWFGLYMNFALYGTACLLSFIFTYFFVPDTKGKTLLEIRTYFNDKSRNR</sequence>
<dbReference type="InterPro" id="IPR005828">
    <property type="entry name" value="MFS_sugar_transport-like"/>
</dbReference>
<dbReference type="PANTHER" id="PTHR48021:SF46">
    <property type="entry name" value="MAJOR FACILITATOR SUPERFAMILY (MFS) PROFILE DOMAIN-CONTAINING PROTEIN"/>
    <property type="match status" value="1"/>
</dbReference>
<keyword evidence="6 8" id="KW-1133">Transmembrane helix</keyword>
<dbReference type="PROSITE" id="PS50850">
    <property type="entry name" value="MFS"/>
    <property type="match status" value="1"/>
</dbReference>
<dbReference type="InterPro" id="IPR036259">
    <property type="entry name" value="MFS_trans_sf"/>
</dbReference>
<keyword evidence="7 8" id="KW-0472">Membrane</keyword>
<evidence type="ECO:0000256" key="8">
    <source>
        <dbReference type="SAM" id="Phobius"/>
    </source>
</evidence>
<dbReference type="PROSITE" id="PS00217">
    <property type="entry name" value="SUGAR_TRANSPORT_2"/>
    <property type="match status" value="1"/>
</dbReference>
<keyword evidence="2" id="KW-0813">Transport</keyword>
<dbReference type="GO" id="GO:0005886">
    <property type="term" value="C:plasma membrane"/>
    <property type="evidence" value="ECO:0007669"/>
    <property type="project" value="UniProtKB-SubCell"/>
</dbReference>
<evidence type="ECO:0000259" key="9">
    <source>
        <dbReference type="PROSITE" id="PS50850"/>
    </source>
</evidence>
<feature type="transmembrane region" description="Helical" evidence="8">
    <location>
        <begin position="109"/>
        <end position="130"/>
    </location>
</feature>
<dbReference type="SUPFAM" id="SSF103473">
    <property type="entry name" value="MFS general substrate transporter"/>
    <property type="match status" value="1"/>
</dbReference>
<protein>
    <submittedName>
        <fullName evidence="10">Sugar transporter</fullName>
    </submittedName>
</protein>
<feature type="transmembrane region" description="Helical" evidence="8">
    <location>
        <begin position="83"/>
        <end position="103"/>
    </location>
</feature>
<evidence type="ECO:0000313" key="10">
    <source>
        <dbReference type="EMBL" id="BAQ02355.1"/>
    </source>
</evidence>
<dbReference type="InterPro" id="IPR003663">
    <property type="entry name" value="Sugar/inositol_transpt"/>
</dbReference>
<feature type="transmembrane region" description="Helical" evidence="8">
    <location>
        <begin position="296"/>
        <end position="315"/>
    </location>
</feature>
<proteinExistence type="evidence at transcript level"/>
<feature type="transmembrane region" description="Helical" evidence="8">
    <location>
        <begin position="142"/>
        <end position="164"/>
    </location>
</feature>
<feature type="transmembrane region" description="Helical" evidence="8">
    <location>
        <begin position="170"/>
        <end position="187"/>
    </location>
</feature>
<evidence type="ECO:0000256" key="6">
    <source>
        <dbReference type="ARBA" id="ARBA00022989"/>
    </source>
</evidence>
<dbReference type="PROSITE" id="PS51257">
    <property type="entry name" value="PROKAR_LIPOPROTEIN"/>
    <property type="match status" value="1"/>
</dbReference>
<gene>
    <name evidence="10" type="primary">NlST</name>
</gene>
<dbReference type="PANTHER" id="PTHR48021">
    <property type="match status" value="1"/>
</dbReference>
<feature type="domain" description="Major facilitator superfamily (MFS) profile" evidence="9">
    <location>
        <begin position="15"/>
        <end position="452"/>
    </location>
</feature>
<feature type="transmembrane region" description="Helical" evidence="8">
    <location>
        <begin position="322"/>
        <end position="345"/>
    </location>
</feature>
<feature type="transmembrane region" description="Helical" evidence="8">
    <location>
        <begin position="12"/>
        <end position="34"/>
    </location>
</feature>
<accession>A0A0A8J7F7</accession>
<keyword evidence="5 8" id="KW-0812">Transmembrane</keyword>
<dbReference type="GO" id="GO:0022857">
    <property type="term" value="F:transmembrane transporter activity"/>
    <property type="evidence" value="ECO:0007669"/>
    <property type="project" value="InterPro"/>
</dbReference>
<evidence type="ECO:0000256" key="4">
    <source>
        <dbReference type="ARBA" id="ARBA00022597"/>
    </source>
</evidence>
<dbReference type="OrthoDB" id="6133115at2759"/>
<keyword evidence="3" id="KW-1003">Cell membrane</keyword>
<evidence type="ECO:0000256" key="5">
    <source>
        <dbReference type="ARBA" id="ARBA00022692"/>
    </source>
</evidence>
<dbReference type="Gene3D" id="1.20.1250.20">
    <property type="entry name" value="MFS general substrate transporter like domains"/>
    <property type="match status" value="1"/>
</dbReference>
<reference evidence="10" key="1">
    <citation type="submission" date="2014-01" db="EMBL/GenBank/DDBJ databases">
        <title>Herbivory-induced expression of glucose transporter gene of the brown planthopper, Nilaparvata lugens.</title>
        <authorList>
            <person name="Kikuta S."/>
            <person name="Kobayashi T."/>
            <person name="Kikawada T."/>
            <person name="Suetsugu Y."/>
            <person name="Sato R."/>
            <person name="Nakashima R."/>
            <person name="Noda H."/>
        </authorList>
    </citation>
    <scope>NUCLEOTIDE SEQUENCE</scope>
    <source>
        <strain evidence="10">Nlst26</strain>
    </source>
</reference>
<evidence type="ECO:0000256" key="2">
    <source>
        <dbReference type="ARBA" id="ARBA00022448"/>
    </source>
</evidence>
<dbReference type="FunFam" id="1.20.1250.20:FF:000218">
    <property type="entry name" value="facilitated trehalose transporter Tret1"/>
    <property type="match status" value="1"/>
</dbReference>
<evidence type="ECO:0000256" key="1">
    <source>
        <dbReference type="ARBA" id="ARBA00004651"/>
    </source>
</evidence>
<feature type="transmembrane region" description="Helical" evidence="8">
    <location>
        <begin position="54"/>
        <end position="76"/>
    </location>
</feature>
<keyword evidence="4 10" id="KW-0762">Sugar transport</keyword>
<comment type="subcellular location">
    <subcellularLocation>
        <location evidence="1">Cell membrane</location>
        <topology evidence="1">Multi-pass membrane protein</topology>
    </subcellularLocation>
</comment>
<dbReference type="InterPro" id="IPR050549">
    <property type="entry name" value="MFS_Trehalose_Transporter"/>
</dbReference>
<dbReference type="Pfam" id="PF00083">
    <property type="entry name" value="Sugar_tr"/>
    <property type="match status" value="1"/>
</dbReference>
<dbReference type="AlphaFoldDB" id="A0A0A8J7F7"/>
<feature type="transmembrane region" description="Helical" evidence="8">
    <location>
        <begin position="426"/>
        <end position="448"/>
    </location>
</feature>
<dbReference type="EMBL" id="AB901055">
    <property type="protein sequence ID" value="BAQ02355.1"/>
    <property type="molecule type" value="mRNA"/>
</dbReference>
<dbReference type="InterPro" id="IPR005829">
    <property type="entry name" value="Sugar_transporter_CS"/>
</dbReference>
<feature type="transmembrane region" description="Helical" evidence="8">
    <location>
        <begin position="397"/>
        <end position="420"/>
    </location>
</feature>
<evidence type="ECO:0000256" key="7">
    <source>
        <dbReference type="ARBA" id="ARBA00023136"/>
    </source>
</evidence>
<feature type="transmembrane region" description="Helical" evidence="8">
    <location>
        <begin position="365"/>
        <end position="385"/>
    </location>
</feature>